<protein>
    <recommendedName>
        <fullName evidence="2">Plastocyanin-like domain-containing protein</fullName>
    </recommendedName>
</protein>
<comment type="similarity">
    <text evidence="1">Belongs to the multicopper oxidase family.</text>
</comment>
<dbReference type="SUPFAM" id="SSF49503">
    <property type="entry name" value="Cupredoxins"/>
    <property type="match status" value="1"/>
</dbReference>
<organism evidence="3 4">
    <name type="scientific">Citrus unshiu</name>
    <name type="common">Satsuma mandarin</name>
    <name type="synonym">Citrus nobilis var. unshiu</name>
    <dbReference type="NCBI Taxonomy" id="55188"/>
    <lineage>
        <taxon>Eukaryota</taxon>
        <taxon>Viridiplantae</taxon>
        <taxon>Streptophyta</taxon>
        <taxon>Embryophyta</taxon>
        <taxon>Tracheophyta</taxon>
        <taxon>Spermatophyta</taxon>
        <taxon>Magnoliopsida</taxon>
        <taxon>eudicotyledons</taxon>
        <taxon>Gunneridae</taxon>
        <taxon>Pentapetalae</taxon>
        <taxon>rosids</taxon>
        <taxon>malvids</taxon>
        <taxon>Sapindales</taxon>
        <taxon>Rutaceae</taxon>
        <taxon>Aurantioideae</taxon>
        <taxon>Citrus</taxon>
    </lineage>
</organism>
<accession>A0A2H5QCE3</accession>
<proteinExistence type="inferred from homology"/>
<dbReference type="Gene3D" id="2.60.40.420">
    <property type="entry name" value="Cupredoxins - blue copper proteins"/>
    <property type="match status" value="1"/>
</dbReference>
<evidence type="ECO:0000313" key="3">
    <source>
        <dbReference type="EMBL" id="GAY62243.1"/>
    </source>
</evidence>
<dbReference type="InterPro" id="IPR008972">
    <property type="entry name" value="Cupredoxin"/>
</dbReference>
<evidence type="ECO:0000256" key="1">
    <source>
        <dbReference type="ARBA" id="ARBA00010609"/>
    </source>
</evidence>
<evidence type="ECO:0000259" key="2">
    <source>
        <dbReference type="Pfam" id="PF07732"/>
    </source>
</evidence>
<feature type="non-terminal residue" evidence="3">
    <location>
        <position position="1"/>
    </location>
</feature>
<sequence>TCYCHNGQTPGPVLSTAVGDTIIINVVNNLIMEIVAIHWHGIRQRLRTRAQLKINLPTSLLIL</sequence>
<gene>
    <name evidence="3" type="ORF">CUMW_216210</name>
</gene>
<dbReference type="GO" id="GO:0005507">
    <property type="term" value="F:copper ion binding"/>
    <property type="evidence" value="ECO:0007669"/>
    <property type="project" value="InterPro"/>
</dbReference>
<dbReference type="InterPro" id="IPR011707">
    <property type="entry name" value="Cu-oxidase-like_N"/>
</dbReference>
<dbReference type="AlphaFoldDB" id="A0A2H5QCE3"/>
<dbReference type="EMBL" id="BDQV01000297">
    <property type="protein sequence ID" value="GAY62243.1"/>
    <property type="molecule type" value="Genomic_DNA"/>
</dbReference>
<feature type="non-terminal residue" evidence="3">
    <location>
        <position position="63"/>
    </location>
</feature>
<keyword evidence="4" id="KW-1185">Reference proteome</keyword>
<name>A0A2H5QCE3_CITUN</name>
<dbReference type="STRING" id="55188.A0A2H5QCE3"/>
<evidence type="ECO:0000313" key="4">
    <source>
        <dbReference type="Proteomes" id="UP000236630"/>
    </source>
</evidence>
<dbReference type="Proteomes" id="UP000236630">
    <property type="component" value="Unassembled WGS sequence"/>
</dbReference>
<dbReference type="Pfam" id="PF07732">
    <property type="entry name" value="Cu-oxidase_3"/>
    <property type="match status" value="1"/>
</dbReference>
<comment type="caution">
    <text evidence="3">The sequence shown here is derived from an EMBL/GenBank/DDBJ whole genome shotgun (WGS) entry which is preliminary data.</text>
</comment>
<reference evidence="3 4" key="1">
    <citation type="journal article" date="2017" name="Front. Genet.">
        <title>Draft sequencing of the heterozygous diploid genome of Satsuma (Citrus unshiu Marc.) using a hybrid assembly approach.</title>
        <authorList>
            <person name="Shimizu T."/>
            <person name="Tanizawa Y."/>
            <person name="Mochizuki T."/>
            <person name="Nagasaki H."/>
            <person name="Yoshioka T."/>
            <person name="Toyoda A."/>
            <person name="Fujiyama A."/>
            <person name="Kaminuma E."/>
            <person name="Nakamura Y."/>
        </authorList>
    </citation>
    <scope>NUCLEOTIDE SEQUENCE [LARGE SCALE GENOMIC DNA]</scope>
    <source>
        <strain evidence="4">cv. Miyagawa wase</strain>
    </source>
</reference>
<feature type="domain" description="Plastocyanin-like" evidence="2">
    <location>
        <begin position="4"/>
        <end position="46"/>
    </location>
</feature>